<dbReference type="InterPro" id="IPR026983">
    <property type="entry name" value="DHC"/>
</dbReference>
<dbReference type="FunFam" id="1.20.140.100:FF:000004">
    <property type="entry name" value="Dynein axonemal heavy chain 6"/>
    <property type="match status" value="1"/>
</dbReference>
<organism evidence="4 5">
    <name type="scientific">Oopsacas minuta</name>
    <dbReference type="NCBI Taxonomy" id="111878"/>
    <lineage>
        <taxon>Eukaryota</taxon>
        <taxon>Metazoa</taxon>
        <taxon>Porifera</taxon>
        <taxon>Hexactinellida</taxon>
        <taxon>Hexasterophora</taxon>
        <taxon>Lyssacinosida</taxon>
        <taxon>Leucopsacidae</taxon>
        <taxon>Oopsacas</taxon>
    </lineage>
</organism>
<dbReference type="EMBL" id="JAKMXF010000324">
    <property type="protein sequence ID" value="KAI6648922.1"/>
    <property type="molecule type" value="Genomic_DNA"/>
</dbReference>
<dbReference type="PANTHER" id="PTHR45703">
    <property type="entry name" value="DYNEIN HEAVY CHAIN"/>
    <property type="match status" value="1"/>
</dbReference>
<dbReference type="Gene3D" id="1.20.140.100">
    <property type="entry name" value="Dynein heavy chain, N-terminal domain 2"/>
    <property type="match status" value="1"/>
</dbReference>
<evidence type="ECO:0000313" key="4">
    <source>
        <dbReference type="EMBL" id="KAI6648922.1"/>
    </source>
</evidence>
<evidence type="ECO:0000256" key="1">
    <source>
        <dbReference type="SAM" id="MobiDB-lite"/>
    </source>
</evidence>
<dbReference type="InterPro" id="IPR056759">
    <property type="entry name" value="DYH2-5-8_CC"/>
</dbReference>
<reference evidence="4 5" key="1">
    <citation type="journal article" date="2023" name="BMC Biol.">
        <title>The compact genome of the sponge Oopsacas minuta (Hexactinellida) is lacking key metazoan core genes.</title>
        <authorList>
            <person name="Santini S."/>
            <person name="Schenkelaars Q."/>
            <person name="Jourda C."/>
            <person name="Duchesne M."/>
            <person name="Belahbib H."/>
            <person name="Rocher C."/>
            <person name="Selva M."/>
            <person name="Riesgo A."/>
            <person name="Vervoort M."/>
            <person name="Leys S.P."/>
            <person name="Kodjabachian L."/>
            <person name="Le Bivic A."/>
            <person name="Borchiellini C."/>
            <person name="Claverie J.M."/>
            <person name="Renard E."/>
        </authorList>
    </citation>
    <scope>NUCLEOTIDE SEQUENCE [LARGE SCALE GENOMIC DNA]</scope>
    <source>
        <strain evidence="4">SPO-2</strain>
    </source>
</reference>
<feature type="domain" description="Dynein axonemal heavy chain 2/5/8 coiled-coil" evidence="3">
    <location>
        <begin position="722"/>
        <end position="836"/>
    </location>
</feature>
<feature type="region of interest" description="Disordered" evidence="1">
    <location>
        <begin position="145"/>
        <end position="176"/>
    </location>
</feature>
<dbReference type="PANTHER" id="PTHR45703:SF36">
    <property type="entry name" value="DYNEIN HEAVY CHAIN, CYTOPLASMIC"/>
    <property type="match status" value="1"/>
</dbReference>
<dbReference type="InterPro" id="IPR042222">
    <property type="entry name" value="Dynein_2_N"/>
</dbReference>
<feature type="domain" description="Dynein heavy chain linker" evidence="2">
    <location>
        <begin position="906"/>
        <end position="1283"/>
    </location>
</feature>
<dbReference type="Gene3D" id="3.20.180.20">
    <property type="entry name" value="Dynein heavy chain, N-terminal domain 2"/>
    <property type="match status" value="1"/>
</dbReference>
<dbReference type="GO" id="GO:0051959">
    <property type="term" value="F:dynein light intermediate chain binding"/>
    <property type="evidence" value="ECO:0007669"/>
    <property type="project" value="InterPro"/>
</dbReference>
<feature type="compositionally biased region" description="Polar residues" evidence="1">
    <location>
        <begin position="92"/>
        <end position="113"/>
    </location>
</feature>
<evidence type="ECO:0000259" key="3">
    <source>
        <dbReference type="Pfam" id="PF25007"/>
    </source>
</evidence>
<dbReference type="GO" id="GO:0045505">
    <property type="term" value="F:dynein intermediate chain binding"/>
    <property type="evidence" value="ECO:0007669"/>
    <property type="project" value="InterPro"/>
</dbReference>
<dbReference type="GO" id="GO:0007018">
    <property type="term" value="P:microtubule-based movement"/>
    <property type="evidence" value="ECO:0007669"/>
    <property type="project" value="InterPro"/>
</dbReference>
<feature type="region of interest" description="Disordered" evidence="1">
    <location>
        <begin position="92"/>
        <end position="115"/>
    </location>
</feature>
<dbReference type="Pfam" id="PF25007">
    <property type="entry name" value="DYH2-5-8_CC"/>
    <property type="match status" value="1"/>
</dbReference>
<feature type="compositionally biased region" description="Basic residues" evidence="1">
    <location>
        <begin position="160"/>
        <end position="169"/>
    </location>
</feature>
<dbReference type="Pfam" id="PF08393">
    <property type="entry name" value="DHC_N2"/>
    <property type="match status" value="1"/>
</dbReference>
<gene>
    <name evidence="4" type="ORF">LOD99_6995</name>
</gene>
<proteinExistence type="predicted"/>
<comment type="caution">
    <text evidence="4">The sequence shown here is derived from an EMBL/GenBank/DDBJ whole genome shotgun (WGS) entry which is preliminary data.</text>
</comment>
<dbReference type="InterPro" id="IPR042228">
    <property type="entry name" value="Dynein_linker_3"/>
</dbReference>
<evidence type="ECO:0000313" key="5">
    <source>
        <dbReference type="Proteomes" id="UP001165289"/>
    </source>
</evidence>
<name>A0AAV7JJQ6_9METZ</name>
<protein>
    <submittedName>
        <fullName evidence="4">Dynein heavy chain 6, axonemal-like</fullName>
    </submittedName>
</protein>
<sequence length="1286" mass="148962">MYSEPRVLSKVPEASGLSPLDPSLPKIDPQALRAKNYPTPGIYAIEPGSYMDFSPLRANTTVANGAMTSRIHTGEPIPALAAYQKMNKKVISQESVTSRSQIKPQPNKGQISKPNVVAPLPKSTNTSTLPQLPPTLILHQRNFSTKIPSPPVSRKLQSQNRKKTVSRGKRRDESTIDRPIDNVMEQLTKIEDPLKLVELLVGREDLGFFYMATRNKNRNVNRSVNPYNLRIVSWENVDHADYRTISSKGVTQFREGEEMDFTPLADWKREYYNYHHLINIKIFSKFQLWKAFSTWRRNVRRGIIHHRKKSLQDKLFFLNPDLSPALLTVSNECHAICKTQNLSCWQENKIYSKQAFLDEQYQQMSQVSFTLAKFREAIKFFVIKACQRVLLRNMFIPDEVFRVTPPELTGLSEEVLNIYETGLQKQEYCGPPEERNAPLDIQEKSLYTEQAAKRVLCHRLSRFVRLTDYMILSALHGLSFNSLNSLLCMLNDCVLLAFTPKDLMAELSERLRQERERRELGETAEEEEDVIEADTSVKPVFKTSLRLEGSTLFSDPPVDEFQQLIEEIGQRFKDSVLAMPRLIIDRIFVSYVRPIINKRREEGPPDPPSLEIILEDDPKIEELLIRMRDTMGQAFEKVHEYARMWEPFRVYFEENQKMDLKQLAEEEHDVEFFATSLEKYDRQYYLAEKCPEKMTVGAFMVDTRELKKQLKPSTMRCLEVIHQILPKMAKERLDHLIEFAQDANARLVNVPSTTKEYVENISFINSVQLQMTSIDDDTLVVRELYDLIQRFVVPCDAEDMATYMTLEPGMASLRTTIDKSVSELEKKKNEFRTYLENDITELGKEVREVKRKADQPMILDPNSEPQEITLCLSNLQQRMDSLNDMAQEYRSYQKKFQMELTRFDELEETHAELKLKHTLWNVQSEFDTVSEEWGQTKLCDIQPDTMSSQVTRYVKTTFQLDKGLPPNQIVPQLKAKVSRMKDKMPTITDLCNPNLKQRHWAQLSALVNKEMKPDLLTIQDLDEMAIFGIAEQVQEISGQASSEANLSNMLQMVEDTWKKTEFFVLNHRDTKDVFILGGTEDVQIALDDSLVQISTILGSRHVGPIKPKVEDMHNQLILFSETLDAWLDCQHQWLYLESIFTAPDIQRQLPEEAKDFATVDKSWKEIMRDVKKLPKALRACTAPGRLEAFQQNNQLLEKIQKCLEEYLETKRLSFPRFYFLSNDELLEILSQTRNPQAVQPHLRKCFDAISKLDFAKTKNEMGEEVFTTDILAMLSPEGERVPSRRA</sequence>
<dbReference type="GO" id="GO:0030286">
    <property type="term" value="C:dynein complex"/>
    <property type="evidence" value="ECO:0007669"/>
    <property type="project" value="InterPro"/>
</dbReference>
<dbReference type="InterPro" id="IPR013602">
    <property type="entry name" value="Dynein_heavy_linker"/>
</dbReference>
<accession>A0AAV7JJQ6</accession>
<feature type="region of interest" description="Disordered" evidence="1">
    <location>
        <begin position="1"/>
        <end position="28"/>
    </location>
</feature>
<dbReference type="Proteomes" id="UP001165289">
    <property type="component" value="Unassembled WGS sequence"/>
</dbReference>
<dbReference type="Gene3D" id="1.10.287.2620">
    <property type="match status" value="1"/>
</dbReference>
<evidence type="ECO:0000259" key="2">
    <source>
        <dbReference type="Pfam" id="PF08393"/>
    </source>
</evidence>
<keyword evidence="5" id="KW-1185">Reference proteome</keyword>